<gene>
    <name evidence="2" type="ORF">NYZ99_05275</name>
</gene>
<name>A0ABY5YCH0_9FLAO</name>
<dbReference type="Proteomes" id="UP001059209">
    <property type="component" value="Chromosome"/>
</dbReference>
<evidence type="ECO:0008006" key="4">
    <source>
        <dbReference type="Google" id="ProtNLM"/>
    </source>
</evidence>
<dbReference type="EMBL" id="CP104205">
    <property type="protein sequence ID" value="UWX55820.1"/>
    <property type="molecule type" value="Genomic_DNA"/>
</dbReference>
<evidence type="ECO:0000313" key="2">
    <source>
        <dbReference type="EMBL" id="UWX55820.1"/>
    </source>
</evidence>
<protein>
    <recommendedName>
        <fullName evidence="4">DUF3575 domain-containing protein</fullName>
    </recommendedName>
</protein>
<organism evidence="2 3">
    <name type="scientific">Maribacter litopenaei</name>
    <dbReference type="NCBI Taxonomy" id="2976127"/>
    <lineage>
        <taxon>Bacteria</taxon>
        <taxon>Pseudomonadati</taxon>
        <taxon>Bacteroidota</taxon>
        <taxon>Flavobacteriia</taxon>
        <taxon>Flavobacteriales</taxon>
        <taxon>Flavobacteriaceae</taxon>
        <taxon>Maribacter</taxon>
    </lineage>
</organism>
<evidence type="ECO:0000256" key="1">
    <source>
        <dbReference type="SAM" id="SignalP"/>
    </source>
</evidence>
<sequence>MMGRCSWALIFVFFVNFTNWAQTPDVFRAEYMLMPENRAGVETSRIKLLANVPIAIQKKRDFIVLGSEYNRYNFEVPDTLFSNAGDLRKLHVFDLNFAYVYKLSEEWRMVGVVTPRWSSNFVEELQEDDFNINYTLGAYQDKKNIEKPFRLVLGLSYNSNSPVQVPLPVLYYEKRFHPNWSYILGVPKSGMKYFTPKGHFFRTELFVDGYYVNIQNNILLSRKHFIYGCFLYGIIIDIGISV</sequence>
<keyword evidence="3" id="KW-1185">Reference proteome</keyword>
<reference evidence="2" key="1">
    <citation type="submission" date="2022-09" db="EMBL/GenBank/DDBJ databases">
        <title>Maribacter litopenaei sp. nov., isolated from the intestinal tract of the Pacific White Shrimp, Litopenaeus vannamei.</title>
        <authorList>
            <person name="Kim S.Y."/>
            <person name="Hwang C.Y."/>
        </authorList>
    </citation>
    <scope>NUCLEOTIDE SEQUENCE</scope>
    <source>
        <strain evidence="2">HL-LV01</strain>
    </source>
</reference>
<dbReference type="RefSeq" id="WP_260574226.1">
    <property type="nucleotide sequence ID" value="NZ_CP104205.1"/>
</dbReference>
<keyword evidence="1" id="KW-0732">Signal</keyword>
<feature type="signal peptide" evidence="1">
    <location>
        <begin position="1"/>
        <end position="21"/>
    </location>
</feature>
<evidence type="ECO:0000313" key="3">
    <source>
        <dbReference type="Proteomes" id="UP001059209"/>
    </source>
</evidence>
<proteinExistence type="predicted"/>
<accession>A0ABY5YCH0</accession>
<feature type="chain" id="PRO_5047429978" description="DUF3575 domain-containing protein" evidence="1">
    <location>
        <begin position="22"/>
        <end position="242"/>
    </location>
</feature>